<organism evidence="1 2">
    <name type="scientific">Microbacterium dauci</name>
    <dbReference type="NCBI Taxonomy" id="3048008"/>
    <lineage>
        <taxon>Bacteria</taxon>
        <taxon>Bacillati</taxon>
        <taxon>Actinomycetota</taxon>
        <taxon>Actinomycetes</taxon>
        <taxon>Micrococcales</taxon>
        <taxon>Microbacteriaceae</taxon>
        <taxon>Microbacterium</taxon>
    </lineage>
</organism>
<keyword evidence="2" id="KW-1185">Reference proteome</keyword>
<evidence type="ECO:0000313" key="1">
    <source>
        <dbReference type="EMBL" id="MDJ1113576.1"/>
    </source>
</evidence>
<sequence length="128" mass="13058">MHGIAVFLALGATGCTSTEVTCPAIAYFATLEVRVAGAAASVDDVVLCLDDVCATEGAASEVGIVTTPPVRSDDTWTFTGEFPEGMTVRAVDAAGEVLVDQVVDVTWTRIGGTEACGGPTFGSLTLEI</sequence>
<dbReference type="EMBL" id="JASJND010000002">
    <property type="protein sequence ID" value="MDJ1113576.1"/>
    <property type="molecule type" value="Genomic_DNA"/>
</dbReference>
<dbReference type="Proteomes" id="UP001321481">
    <property type="component" value="Unassembled WGS sequence"/>
</dbReference>
<evidence type="ECO:0008006" key="3">
    <source>
        <dbReference type="Google" id="ProtNLM"/>
    </source>
</evidence>
<protein>
    <recommendedName>
        <fullName evidence="3">Ig-like domain-containing protein</fullName>
    </recommendedName>
</protein>
<gene>
    <name evidence="1" type="ORF">QNI14_03825</name>
</gene>
<comment type="caution">
    <text evidence="1">The sequence shown here is derived from an EMBL/GenBank/DDBJ whole genome shotgun (WGS) entry which is preliminary data.</text>
</comment>
<evidence type="ECO:0000313" key="2">
    <source>
        <dbReference type="Proteomes" id="UP001321481"/>
    </source>
</evidence>
<proteinExistence type="predicted"/>
<name>A0ABT6ZBP6_9MICO</name>
<dbReference type="RefSeq" id="WP_283714985.1">
    <property type="nucleotide sequence ID" value="NZ_JASJND010000002.1"/>
</dbReference>
<accession>A0ABT6ZBP6</accession>
<reference evidence="1 2" key="1">
    <citation type="submission" date="2023-05" db="EMBL/GenBank/DDBJ databases">
        <title>Microbacterium dauci sp.nov., Isolated from Carrot Rhizosphere Soil.</title>
        <authorList>
            <person name="Xiao Z."/>
            <person name="Zheng J."/>
        </authorList>
    </citation>
    <scope>NUCLEOTIDE SEQUENCE [LARGE SCALE GENOMIC DNA]</scope>
    <source>
        <strain evidence="1 2">LX3-4</strain>
    </source>
</reference>